<organism evidence="1 2">
    <name type="scientific">Gimesia algae</name>
    <dbReference type="NCBI Taxonomy" id="2527971"/>
    <lineage>
        <taxon>Bacteria</taxon>
        <taxon>Pseudomonadati</taxon>
        <taxon>Planctomycetota</taxon>
        <taxon>Planctomycetia</taxon>
        <taxon>Planctomycetales</taxon>
        <taxon>Planctomycetaceae</taxon>
        <taxon>Gimesia</taxon>
    </lineage>
</organism>
<dbReference type="Proteomes" id="UP000316855">
    <property type="component" value="Chromosome"/>
</dbReference>
<proteinExistence type="predicted"/>
<keyword evidence="2" id="KW-1185">Reference proteome</keyword>
<gene>
    <name evidence="1" type="ORF">Pan161_36980</name>
</gene>
<protein>
    <submittedName>
        <fullName evidence="1">Uncharacterized protein</fullName>
    </submittedName>
</protein>
<dbReference type="KEGG" id="gax:Pan161_36980"/>
<accession>A0A517VGA3</accession>
<dbReference type="AlphaFoldDB" id="A0A517VGA3"/>
<evidence type="ECO:0000313" key="2">
    <source>
        <dbReference type="Proteomes" id="UP000316855"/>
    </source>
</evidence>
<name>A0A517VGA3_9PLAN</name>
<dbReference type="EMBL" id="CP036343">
    <property type="protein sequence ID" value="QDT92034.1"/>
    <property type="molecule type" value="Genomic_DNA"/>
</dbReference>
<reference evidence="1 2" key="1">
    <citation type="submission" date="2019-02" db="EMBL/GenBank/DDBJ databases">
        <title>Deep-cultivation of Planctomycetes and their phenomic and genomic characterization uncovers novel biology.</title>
        <authorList>
            <person name="Wiegand S."/>
            <person name="Jogler M."/>
            <person name="Boedeker C."/>
            <person name="Pinto D."/>
            <person name="Vollmers J."/>
            <person name="Rivas-Marin E."/>
            <person name="Kohn T."/>
            <person name="Peeters S.H."/>
            <person name="Heuer A."/>
            <person name="Rast P."/>
            <person name="Oberbeckmann S."/>
            <person name="Bunk B."/>
            <person name="Jeske O."/>
            <person name="Meyerdierks A."/>
            <person name="Storesund J.E."/>
            <person name="Kallscheuer N."/>
            <person name="Luecker S."/>
            <person name="Lage O.M."/>
            <person name="Pohl T."/>
            <person name="Merkel B.J."/>
            <person name="Hornburger P."/>
            <person name="Mueller R.-W."/>
            <person name="Bruemmer F."/>
            <person name="Labrenz M."/>
            <person name="Spormann A.M."/>
            <person name="Op den Camp H."/>
            <person name="Overmann J."/>
            <person name="Amann R."/>
            <person name="Jetten M.S.M."/>
            <person name="Mascher T."/>
            <person name="Medema M.H."/>
            <person name="Devos D.P."/>
            <person name="Kaster A.-K."/>
            <person name="Ovreas L."/>
            <person name="Rohde M."/>
            <person name="Galperin M.Y."/>
            <person name="Jogler C."/>
        </authorList>
    </citation>
    <scope>NUCLEOTIDE SEQUENCE [LARGE SCALE GENOMIC DNA]</scope>
    <source>
        <strain evidence="1 2">Pan161</strain>
    </source>
</reference>
<sequence length="81" mass="9516">MSRQAFRRILSSLVKLIYSCQLVRILILPVSFGDSLVVGIQLRVTRRRLEFSKIQNECLLSLRDRSVSLQRVHLTTRNDFR</sequence>
<evidence type="ECO:0000313" key="1">
    <source>
        <dbReference type="EMBL" id="QDT92034.1"/>
    </source>
</evidence>